<dbReference type="Gramene" id="ESQ38852">
    <property type="protein sequence ID" value="ESQ38852"/>
    <property type="gene ID" value="EUTSA_v10022472mg"/>
</dbReference>
<dbReference type="Proteomes" id="UP000030689">
    <property type="component" value="Unassembled WGS sequence"/>
</dbReference>
<organism evidence="2 3">
    <name type="scientific">Eutrema salsugineum</name>
    <name type="common">Saltwater cress</name>
    <name type="synonym">Sisymbrium salsugineum</name>
    <dbReference type="NCBI Taxonomy" id="72664"/>
    <lineage>
        <taxon>Eukaryota</taxon>
        <taxon>Viridiplantae</taxon>
        <taxon>Streptophyta</taxon>
        <taxon>Embryophyta</taxon>
        <taxon>Tracheophyta</taxon>
        <taxon>Spermatophyta</taxon>
        <taxon>Magnoliopsida</taxon>
        <taxon>eudicotyledons</taxon>
        <taxon>Gunneridae</taxon>
        <taxon>Pentapetalae</taxon>
        <taxon>rosids</taxon>
        <taxon>malvids</taxon>
        <taxon>Brassicales</taxon>
        <taxon>Brassicaceae</taxon>
        <taxon>Eutremeae</taxon>
        <taxon>Eutrema</taxon>
    </lineage>
</organism>
<dbReference type="Gramene" id="ESQ38853">
    <property type="protein sequence ID" value="ESQ38853"/>
    <property type="gene ID" value="EUTSA_v10022472mg"/>
</dbReference>
<evidence type="ECO:0000256" key="1">
    <source>
        <dbReference type="SAM" id="MobiDB-lite"/>
    </source>
</evidence>
<feature type="region of interest" description="Disordered" evidence="1">
    <location>
        <begin position="11"/>
        <end position="31"/>
    </location>
</feature>
<dbReference type="EMBL" id="KI517496">
    <property type="protein sequence ID" value="ESQ38853.1"/>
    <property type="molecule type" value="Genomic_DNA"/>
</dbReference>
<sequence length="118" mass="13040">MKPILLRQFFSSDEEKGSSSEEEKRLQQSSSPSHAWILRFVFLESKVGGDIDVGESSPPSMIPLQPIYVSAGCMCHSGSSWRCLSNYIRLLSLLPEGDGGFINEGKLSLNLVFLIDCI</sequence>
<keyword evidence="3" id="KW-1185">Reference proteome</keyword>
<gene>
    <name evidence="2" type="ORF">EUTSA_v10022472mg</name>
</gene>
<dbReference type="EMBL" id="KI517496">
    <property type="protein sequence ID" value="ESQ38851.1"/>
    <property type="molecule type" value="Genomic_DNA"/>
</dbReference>
<accession>V4LGE1</accession>
<dbReference type="KEGG" id="eus:EUTSA_v10022472mg"/>
<protein>
    <submittedName>
        <fullName evidence="2">Uncharacterized protein</fullName>
    </submittedName>
</protein>
<reference evidence="2 3" key="1">
    <citation type="journal article" date="2013" name="Front. Plant Sci.">
        <title>The Reference Genome of the Halophytic Plant Eutrema salsugineum.</title>
        <authorList>
            <person name="Yang R."/>
            <person name="Jarvis D.E."/>
            <person name="Chen H."/>
            <person name="Beilstein M.A."/>
            <person name="Grimwood J."/>
            <person name="Jenkins J."/>
            <person name="Shu S."/>
            <person name="Prochnik S."/>
            <person name="Xin M."/>
            <person name="Ma C."/>
            <person name="Schmutz J."/>
            <person name="Wing R.A."/>
            <person name="Mitchell-Olds T."/>
            <person name="Schumaker K.S."/>
            <person name="Wang X."/>
        </authorList>
    </citation>
    <scope>NUCLEOTIDE SEQUENCE [LARGE SCALE GENOMIC DNA]</scope>
</reference>
<dbReference type="EMBL" id="KI517496">
    <property type="protein sequence ID" value="ESQ38852.1"/>
    <property type="molecule type" value="Genomic_DNA"/>
</dbReference>
<proteinExistence type="predicted"/>
<evidence type="ECO:0000313" key="3">
    <source>
        <dbReference type="Proteomes" id="UP000030689"/>
    </source>
</evidence>
<name>V4LGE1_EUTSA</name>
<dbReference type="Gramene" id="ESQ38851">
    <property type="protein sequence ID" value="ESQ38851"/>
    <property type="gene ID" value="EUTSA_v10022472mg"/>
</dbReference>
<dbReference type="AlphaFoldDB" id="V4LGE1"/>
<evidence type="ECO:0000313" key="2">
    <source>
        <dbReference type="EMBL" id="ESQ38853.1"/>
    </source>
</evidence>
<feature type="compositionally biased region" description="Basic and acidic residues" evidence="1">
    <location>
        <begin position="13"/>
        <end position="26"/>
    </location>
</feature>